<evidence type="ECO:0000313" key="3">
    <source>
        <dbReference type="EMBL" id="NIR74988.1"/>
    </source>
</evidence>
<organism evidence="3 4">
    <name type="scientific">Candidatus Kutchimonas denitrificans</name>
    <dbReference type="NCBI Taxonomy" id="3056748"/>
    <lineage>
        <taxon>Bacteria</taxon>
        <taxon>Pseudomonadati</taxon>
        <taxon>Gemmatimonadota</taxon>
        <taxon>Gemmatimonadia</taxon>
        <taxon>Candidatus Palauibacterales</taxon>
        <taxon>Candidatus Palauibacteraceae</taxon>
        <taxon>Candidatus Kutchimonas</taxon>
    </lineage>
</organism>
<sequence>MGPPHRLGALGERLAARHLERLGYTILARNFRFGHREIDLIARRGDTVAFVEVKTRAGDGFGHPLAAITALKRREVERVARHWLRSHGGRGCRYRFDALAVTVRPGRPPQIEHVPNAWRLGE</sequence>
<dbReference type="PANTHER" id="PTHR34039">
    <property type="entry name" value="UPF0102 PROTEIN YRAN"/>
    <property type="match status" value="1"/>
</dbReference>
<dbReference type="NCBIfam" id="NF009154">
    <property type="entry name" value="PRK12497.3-3"/>
    <property type="match status" value="1"/>
</dbReference>
<gene>
    <name evidence="3" type="ORF">GWO12_07720</name>
</gene>
<reference evidence="3 4" key="1">
    <citation type="submission" date="2020-01" db="EMBL/GenBank/DDBJ databases">
        <title>Genomes assembled from Gulf of Kutch pelagic sediment metagenomes.</title>
        <authorList>
            <person name="Chandrashekar M."/>
            <person name="Mahajan M.S."/>
            <person name="Dave K.J."/>
            <person name="Vatsa P."/>
            <person name="Nathani N.M."/>
        </authorList>
    </citation>
    <scope>NUCLEOTIDE SEQUENCE [LARGE SCALE GENOMIC DNA]</scope>
    <source>
        <strain evidence="3">KS3-K002</strain>
    </source>
</reference>
<proteinExistence type="inferred from homology"/>
<dbReference type="SUPFAM" id="SSF52980">
    <property type="entry name" value="Restriction endonuclease-like"/>
    <property type="match status" value="1"/>
</dbReference>
<evidence type="ECO:0000313" key="4">
    <source>
        <dbReference type="Proteomes" id="UP000702544"/>
    </source>
</evidence>
<dbReference type="InterPro" id="IPR003509">
    <property type="entry name" value="UPF0102_YraN-like"/>
</dbReference>
<dbReference type="EMBL" id="JAACAK010000051">
    <property type="protein sequence ID" value="NIR74988.1"/>
    <property type="molecule type" value="Genomic_DNA"/>
</dbReference>
<dbReference type="PANTHER" id="PTHR34039:SF1">
    <property type="entry name" value="UPF0102 PROTEIN YRAN"/>
    <property type="match status" value="1"/>
</dbReference>
<protein>
    <recommendedName>
        <fullName evidence="2">UPF0102 protein GWO12_07720</fullName>
    </recommendedName>
</protein>
<dbReference type="InterPro" id="IPR011856">
    <property type="entry name" value="tRNA_endonuc-like_dom_sf"/>
</dbReference>
<dbReference type="Pfam" id="PF02021">
    <property type="entry name" value="UPF0102"/>
    <property type="match status" value="1"/>
</dbReference>
<dbReference type="HAMAP" id="MF_00048">
    <property type="entry name" value="UPF0102"/>
    <property type="match status" value="1"/>
</dbReference>
<comment type="similarity">
    <text evidence="1 2">Belongs to the UPF0102 family.</text>
</comment>
<dbReference type="Gene3D" id="3.40.1350.10">
    <property type="match status" value="1"/>
</dbReference>
<evidence type="ECO:0000256" key="2">
    <source>
        <dbReference type="HAMAP-Rule" id="MF_00048"/>
    </source>
</evidence>
<dbReference type="GO" id="GO:0003676">
    <property type="term" value="F:nucleic acid binding"/>
    <property type="evidence" value="ECO:0007669"/>
    <property type="project" value="InterPro"/>
</dbReference>
<dbReference type="Proteomes" id="UP000702544">
    <property type="component" value="Unassembled WGS sequence"/>
</dbReference>
<dbReference type="AlphaFoldDB" id="A0AAE5CBU5"/>
<evidence type="ECO:0000256" key="1">
    <source>
        <dbReference type="ARBA" id="ARBA00006738"/>
    </source>
</evidence>
<name>A0AAE5CBU5_9BACT</name>
<dbReference type="CDD" id="cd20736">
    <property type="entry name" value="PoNe_Nuclease"/>
    <property type="match status" value="1"/>
</dbReference>
<dbReference type="NCBIfam" id="NF009150">
    <property type="entry name" value="PRK12497.1-3"/>
    <property type="match status" value="1"/>
</dbReference>
<dbReference type="InterPro" id="IPR011335">
    <property type="entry name" value="Restrct_endonuc-II-like"/>
</dbReference>
<accession>A0AAE5CBU5</accession>
<comment type="caution">
    <text evidence="3">The sequence shown here is derived from an EMBL/GenBank/DDBJ whole genome shotgun (WGS) entry which is preliminary data.</text>
</comment>